<feature type="compositionally biased region" description="Basic and acidic residues" evidence="1">
    <location>
        <begin position="181"/>
        <end position="217"/>
    </location>
</feature>
<keyword evidence="3" id="KW-1185">Reference proteome</keyword>
<feature type="region of interest" description="Disordered" evidence="1">
    <location>
        <begin position="171"/>
        <end position="217"/>
    </location>
</feature>
<sequence>GVVVAVVDAGQVEDYGAGAVRLEGARERHAPGRVAVHDVHELALLDARHHARAAPGVDGQVLPGRVPAAPHLAEGRAVEYLRRDVDVRAPRRRVGRVVVLEVEDGEVPRVGPHDEDVPLRARDAEGVQAAQRRAGLDPRYQAERRGRLLLLLLAVLLLPSRLRHDDPVQVDRAAGPQAGDLLERVAGRRELPEGRRDDRARVPEADVEELHGRGRGHRDCAAGRHGVAFAGLRLAASAVAQYGSEMPRPPVKMSILYVLSGRRPRDCRLPAMDNWITPRMYRSPACVLPCRKRGGSGPFATWPSRDTESNRVERSAGSSSSAAAVFALALSCCIYNTVITVMR</sequence>
<comment type="caution">
    <text evidence="2">The sequence shown here is derived from an EMBL/GenBank/DDBJ whole genome shotgun (WGS) entry which is preliminary data.</text>
</comment>
<dbReference type="EMBL" id="AGNL01005303">
    <property type="protein sequence ID" value="EJK72787.1"/>
    <property type="molecule type" value="Genomic_DNA"/>
</dbReference>
<feature type="non-terminal residue" evidence="2">
    <location>
        <position position="1"/>
    </location>
</feature>
<protein>
    <submittedName>
        <fullName evidence="2">Uncharacterized protein</fullName>
    </submittedName>
</protein>
<organism evidence="2 3">
    <name type="scientific">Thalassiosira oceanica</name>
    <name type="common">Marine diatom</name>
    <dbReference type="NCBI Taxonomy" id="159749"/>
    <lineage>
        <taxon>Eukaryota</taxon>
        <taxon>Sar</taxon>
        <taxon>Stramenopiles</taxon>
        <taxon>Ochrophyta</taxon>
        <taxon>Bacillariophyta</taxon>
        <taxon>Coscinodiscophyceae</taxon>
        <taxon>Thalassiosirophycidae</taxon>
        <taxon>Thalassiosirales</taxon>
        <taxon>Thalassiosiraceae</taxon>
        <taxon>Thalassiosira</taxon>
    </lineage>
</organism>
<name>K0TML7_THAOC</name>
<proteinExistence type="predicted"/>
<dbReference type="Proteomes" id="UP000266841">
    <property type="component" value="Unassembled WGS sequence"/>
</dbReference>
<dbReference type="AlphaFoldDB" id="K0TML7"/>
<evidence type="ECO:0000313" key="2">
    <source>
        <dbReference type="EMBL" id="EJK72787.1"/>
    </source>
</evidence>
<evidence type="ECO:0000313" key="3">
    <source>
        <dbReference type="Proteomes" id="UP000266841"/>
    </source>
</evidence>
<gene>
    <name evidence="2" type="ORF">THAOC_05644</name>
</gene>
<evidence type="ECO:0000256" key="1">
    <source>
        <dbReference type="SAM" id="MobiDB-lite"/>
    </source>
</evidence>
<reference evidence="2 3" key="1">
    <citation type="journal article" date="2012" name="Genome Biol.">
        <title>Genome and low-iron response of an oceanic diatom adapted to chronic iron limitation.</title>
        <authorList>
            <person name="Lommer M."/>
            <person name="Specht M."/>
            <person name="Roy A.S."/>
            <person name="Kraemer L."/>
            <person name="Andreson R."/>
            <person name="Gutowska M.A."/>
            <person name="Wolf J."/>
            <person name="Bergner S.V."/>
            <person name="Schilhabel M.B."/>
            <person name="Klostermeier U.C."/>
            <person name="Beiko R.G."/>
            <person name="Rosenstiel P."/>
            <person name="Hippler M."/>
            <person name="Laroche J."/>
        </authorList>
    </citation>
    <scope>NUCLEOTIDE SEQUENCE [LARGE SCALE GENOMIC DNA]</scope>
    <source>
        <strain evidence="2 3">CCMP1005</strain>
    </source>
</reference>
<accession>K0TML7</accession>